<dbReference type="GO" id="GO:0005886">
    <property type="term" value="C:plasma membrane"/>
    <property type="evidence" value="ECO:0007669"/>
    <property type="project" value="UniProtKB-SubCell"/>
</dbReference>
<evidence type="ECO:0000256" key="10">
    <source>
        <dbReference type="ARBA" id="ARBA00023136"/>
    </source>
</evidence>
<feature type="domain" description="Peptidase M48" evidence="13">
    <location>
        <begin position="156"/>
        <end position="239"/>
    </location>
</feature>
<evidence type="ECO:0000259" key="13">
    <source>
        <dbReference type="Pfam" id="PF01435"/>
    </source>
</evidence>
<evidence type="ECO:0000256" key="4">
    <source>
        <dbReference type="ARBA" id="ARBA00022692"/>
    </source>
</evidence>
<dbReference type="Proteomes" id="UP000076268">
    <property type="component" value="Unassembled WGS sequence"/>
</dbReference>
<dbReference type="PANTHER" id="PTHR43221">
    <property type="entry name" value="PROTEASE HTPX"/>
    <property type="match status" value="1"/>
</dbReference>
<keyword evidence="2" id="KW-1003">Cell membrane</keyword>
<evidence type="ECO:0000256" key="7">
    <source>
        <dbReference type="ARBA" id="ARBA00022833"/>
    </source>
</evidence>
<dbReference type="AlphaFoldDB" id="A0A154BMS0"/>
<keyword evidence="3 11" id="KW-0645">Protease</keyword>
<evidence type="ECO:0000256" key="11">
    <source>
        <dbReference type="RuleBase" id="RU003983"/>
    </source>
</evidence>
<feature type="transmembrane region" description="Helical" evidence="12">
    <location>
        <begin position="12"/>
        <end position="29"/>
    </location>
</feature>
<keyword evidence="7 11" id="KW-0862">Zinc</keyword>
<keyword evidence="8 12" id="KW-1133">Transmembrane helix</keyword>
<evidence type="ECO:0000256" key="5">
    <source>
        <dbReference type="ARBA" id="ARBA00022723"/>
    </source>
</evidence>
<dbReference type="STRING" id="1794912.AXX12_14085"/>
<accession>A0A154BMS0</accession>
<dbReference type="RefSeq" id="WP_066244931.1">
    <property type="nucleotide sequence ID" value="NZ_LSGP01000025.1"/>
</dbReference>
<keyword evidence="6 11" id="KW-0378">Hydrolase</keyword>
<proteinExistence type="inferred from homology"/>
<organism evidence="14 15">
    <name type="scientific">Anaerosporomusa subterranea</name>
    <dbReference type="NCBI Taxonomy" id="1794912"/>
    <lineage>
        <taxon>Bacteria</taxon>
        <taxon>Bacillati</taxon>
        <taxon>Bacillota</taxon>
        <taxon>Negativicutes</taxon>
        <taxon>Acetonemataceae</taxon>
        <taxon>Anaerosporomusa</taxon>
    </lineage>
</organism>
<name>A0A154BMS0_ANASB</name>
<protein>
    <submittedName>
        <fullName evidence="14">Peptidase M48</fullName>
    </submittedName>
</protein>
<comment type="caution">
    <text evidence="14">The sequence shown here is derived from an EMBL/GenBank/DDBJ whole genome shotgun (WGS) entry which is preliminary data.</text>
</comment>
<evidence type="ECO:0000313" key="14">
    <source>
        <dbReference type="EMBL" id="KYZ75283.1"/>
    </source>
</evidence>
<evidence type="ECO:0000256" key="8">
    <source>
        <dbReference type="ARBA" id="ARBA00022989"/>
    </source>
</evidence>
<evidence type="ECO:0000256" key="6">
    <source>
        <dbReference type="ARBA" id="ARBA00022801"/>
    </source>
</evidence>
<evidence type="ECO:0000256" key="3">
    <source>
        <dbReference type="ARBA" id="ARBA00022670"/>
    </source>
</evidence>
<sequence length="256" mass="28689">MPSLIHPKEKLYFAISVIVSILIYFLLVLSVIGIFYLIIGALVGLIVQGLAVGHLRGNGIRVSEKQFPEVHQLAQEIAAQMELRTMPPIYIIQSGGVLNAFAMRFLGRNYVAVYSEILELAFEQGKDALGFIISHEFAHIKRNHLNWRWVLLPSTFIPFLSQAYSRACEYSCDLIAAHTQPAGATAGILVLAAGKKLYLDVNTDDYLAQATKETGFWIWFSEILSSHPNLPRRIMAINQSTTLRTEMRTQGINNRV</sequence>
<keyword evidence="4 12" id="KW-0812">Transmembrane</keyword>
<comment type="cofactor">
    <cofactor evidence="11">
        <name>Zn(2+)</name>
        <dbReference type="ChEBI" id="CHEBI:29105"/>
    </cofactor>
    <text evidence="11">Binds 1 zinc ion per subunit.</text>
</comment>
<feature type="domain" description="Peptidase M48" evidence="13">
    <location>
        <begin position="65"/>
        <end position="148"/>
    </location>
</feature>
<keyword evidence="15" id="KW-1185">Reference proteome</keyword>
<dbReference type="Gene3D" id="3.30.2010.10">
    <property type="entry name" value="Metalloproteases ('zincins'), catalytic domain"/>
    <property type="match status" value="1"/>
</dbReference>
<gene>
    <name evidence="14" type="ORF">AXX12_14085</name>
</gene>
<evidence type="ECO:0000256" key="12">
    <source>
        <dbReference type="SAM" id="Phobius"/>
    </source>
</evidence>
<dbReference type="GO" id="GO:0006508">
    <property type="term" value="P:proteolysis"/>
    <property type="evidence" value="ECO:0007669"/>
    <property type="project" value="UniProtKB-KW"/>
</dbReference>
<dbReference type="GO" id="GO:0004222">
    <property type="term" value="F:metalloendopeptidase activity"/>
    <property type="evidence" value="ECO:0007669"/>
    <property type="project" value="InterPro"/>
</dbReference>
<keyword evidence="9 11" id="KW-0482">Metalloprotease</keyword>
<dbReference type="OrthoDB" id="9810445at2"/>
<evidence type="ECO:0000256" key="2">
    <source>
        <dbReference type="ARBA" id="ARBA00022475"/>
    </source>
</evidence>
<dbReference type="InterPro" id="IPR050083">
    <property type="entry name" value="HtpX_protease"/>
</dbReference>
<dbReference type="Pfam" id="PF01435">
    <property type="entry name" value="Peptidase_M48"/>
    <property type="match status" value="2"/>
</dbReference>
<dbReference type="CDD" id="cd07325">
    <property type="entry name" value="M48_Ste24p_like"/>
    <property type="match status" value="1"/>
</dbReference>
<reference evidence="14 15" key="1">
    <citation type="submission" date="2016-02" db="EMBL/GenBank/DDBJ databases">
        <title>Anaerosporomusa subterraneum gen. nov., sp. nov., a spore-forming obligate anaerobe isolated from saprolite.</title>
        <authorList>
            <person name="Choi J.K."/>
            <person name="Shah M."/>
            <person name="Yee N."/>
        </authorList>
    </citation>
    <scope>NUCLEOTIDE SEQUENCE [LARGE SCALE GENOMIC DNA]</scope>
    <source>
        <strain evidence="14 15">RU4</strain>
    </source>
</reference>
<evidence type="ECO:0000313" key="15">
    <source>
        <dbReference type="Proteomes" id="UP000076268"/>
    </source>
</evidence>
<dbReference type="EMBL" id="LSGP01000025">
    <property type="protein sequence ID" value="KYZ75283.1"/>
    <property type="molecule type" value="Genomic_DNA"/>
</dbReference>
<dbReference type="PANTHER" id="PTHR43221:SF1">
    <property type="entry name" value="PROTEASE HTPX"/>
    <property type="match status" value="1"/>
</dbReference>
<evidence type="ECO:0000256" key="9">
    <source>
        <dbReference type="ARBA" id="ARBA00023049"/>
    </source>
</evidence>
<comment type="similarity">
    <text evidence="11">Belongs to the peptidase M48 family.</text>
</comment>
<evidence type="ECO:0000256" key="1">
    <source>
        <dbReference type="ARBA" id="ARBA00004651"/>
    </source>
</evidence>
<keyword evidence="5" id="KW-0479">Metal-binding</keyword>
<comment type="subcellular location">
    <subcellularLocation>
        <location evidence="1">Cell membrane</location>
        <topology evidence="1">Multi-pass membrane protein</topology>
    </subcellularLocation>
</comment>
<keyword evidence="10 12" id="KW-0472">Membrane</keyword>
<dbReference type="InterPro" id="IPR001915">
    <property type="entry name" value="Peptidase_M48"/>
</dbReference>
<dbReference type="GO" id="GO:0046872">
    <property type="term" value="F:metal ion binding"/>
    <property type="evidence" value="ECO:0007669"/>
    <property type="project" value="UniProtKB-KW"/>
</dbReference>